<dbReference type="InterPro" id="IPR002509">
    <property type="entry name" value="NODB_dom"/>
</dbReference>
<evidence type="ECO:0000313" key="3">
    <source>
        <dbReference type="EMBL" id="SBW01386.1"/>
    </source>
</evidence>
<accession>A0A212JPK1</accession>
<dbReference type="Gene3D" id="3.20.20.370">
    <property type="entry name" value="Glycoside hydrolase/deacetylase"/>
    <property type="match status" value="1"/>
</dbReference>
<feature type="signal peptide" evidence="1">
    <location>
        <begin position="1"/>
        <end position="29"/>
    </location>
</feature>
<feature type="chain" id="PRO_5012126087" evidence="1">
    <location>
        <begin position="30"/>
        <end position="269"/>
    </location>
</feature>
<dbReference type="PANTHER" id="PTHR10587">
    <property type="entry name" value="GLYCOSYL TRANSFERASE-RELATED"/>
    <property type="match status" value="1"/>
</dbReference>
<keyword evidence="1" id="KW-0732">Signal</keyword>
<name>A0A212JPK1_9DELT</name>
<proteinExistence type="predicted"/>
<evidence type="ECO:0000259" key="2">
    <source>
        <dbReference type="PROSITE" id="PS51677"/>
    </source>
</evidence>
<gene>
    <name evidence="3" type="ORF">KL86DPRO_11957</name>
</gene>
<dbReference type="PROSITE" id="PS51677">
    <property type="entry name" value="NODB"/>
    <property type="match status" value="1"/>
</dbReference>
<dbReference type="SUPFAM" id="SSF88713">
    <property type="entry name" value="Glycoside hydrolase/deacetylase"/>
    <property type="match status" value="1"/>
</dbReference>
<dbReference type="GO" id="GO:0005975">
    <property type="term" value="P:carbohydrate metabolic process"/>
    <property type="evidence" value="ECO:0007669"/>
    <property type="project" value="InterPro"/>
</dbReference>
<dbReference type="AlphaFoldDB" id="A0A212JPK1"/>
<organism evidence="3">
    <name type="scientific">uncultured delta proteobacterium</name>
    <dbReference type="NCBI Taxonomy" id="34034"/>
    <lineage>
        <taxon>Bacteria</taxon>
        <taxon>Deltaproteobacteria</taxon>
        <taxon>environmental samples</taxon>
    </lineage>
</organism>
<reference evidence="3" key="1">
    <citation type="submission" date="2016-04" db="EMBL/GenBank/DDBJ databases">
        <authorList>
            <person name="Evans L.H."/>
            <person name="Alamgir A."/>
            <person name="Owens N."/>
            <person name="Weber N.D."/>
            <person name="Virtaneva K."/>
            <person name="Barbian K."/>
            <person name="Babar A."/>
            <person name="Rosenke K."/>
        </authorList>
    </citation>
    <scope>NUCLEOTIDE SEQUENCE</scope>
    <source>
        <strain evidence="3">86</strain>
    </source>
</reference>
<dbReference type="Pfam" id="PF01522">
    <property type="entry name" value="Polysacc_deac_1"/>
    <property type="match status" value="1"/>
</dbReference>
<dbReference type="PANTHER" id="PTHR10587:SF134">
    <property type="entry name" value="SECRETED PROTEIN"/>
    <property type="match status" value="1"/>
</dbReference>
<dbReference type="InterPro" id="IPR011330">
    <property type="entry name" value="Glyco_hydro/deAcase_b/a-brl"/>
</dbReference>
<sequence>MTRFFRLLASGIAAFVLAAFPFVTGPAIAGEELSVADTGRELAEKYRGRAPVQWGEHFPGIIDSLPPSGDAQNPASRTLALTFDACEGGTDTRIIALLREHKIPATIFATNIWLRRNQTVAHDLAADPLFTLACHGKRHKPASVNGRTAYGIAGTKSIPALVEEVEDNARAIAAVTGKRPRWYRSGTAHYDDVAVAVIFDLGLAVAGYALSADQGASLPAREVARNLLRAPDRAIVLMHLNHPESGTYQGLATALPTLLEKGVRFVGLE</sequence>
<evidence type="ECO:0000256" key="1">
    <source>
        <dbReference type="SAM" id="SignalP"/>
    </source>
</evidence>
<dbReference type="InterPro" id="IPR050248">
    <property type="entry name" value="Polysacc_deacetylase_ArnD"/>
</dbReference>
<dbReference type="GO" id="GO:0016810">
    <property type="term" value="F:hydrolase activity, acting on carbon-nitrogen (but not peptide) bonds"/>
    <property type="evidence" value="ECO:0007669"/>
    <property type="project" value="InterPro"/>
</dbReference>
<dbReference type="EMBL" id="FLUQ01000001">
    <property type="protein sequence ID" value="SBW01386.1"/>
    <property type="molecule type" value="Genomic_DNA"/>
</dbReference>
<protein>
    <submittedName>
        <fullName evidence="3">Polysaccharide deacetylase</fullName>
    </submittedName>
</protein>
<feature type="domain" description="NodB homology" evidence="2">
    <location>
        <begin position="77"/>
        <end position="266"/>
    </location>
</feature>